<organism evidence="2 3">
    <name type="scientific">Pseudophaeobacter arcticus</name>
    <dbReference type="NCBI Taxonomy" id="385492"/>
    <lineage>
        <taxon>Bacteria</taxon>
        <taxon>Pseudomonadati</taxon>
        <taxon>Pseudomonadota</taxon>
        <taxon>Alphaproteobacteria</taxon>
        <taxon>Rhodobacterales</taxon>
        <taxon>Paracoccaceae</taxon>
        <taxon>Pseudophaeobacter</taxon>
    </lineage>
</organism>
<dbReference type="EMBL" id="BAABWU010000003">
    <property type="protein sequence ID" value="GAA6195634.1"/>
    <property type="molecule type" value="Genomic_DNA"/>
</dbReference>
<protein>
    <submittedName>
        <fullName evidence="2">Uncharacterized protein</fullName>
    </submittedName>
</protein>
<sequence length="266" mass="29003">MPLDKPSAGKKASKSSKTNKTSPGRNLRFCVFGDSHIACVKHALDEGLLDLEGVELEFWGAPGPQFRDLHLEDGRFVGTSAAARDSLAKINPARSAGLEPQAFDGFLFIGCRLRASDFLVPVLASQPGALGYLSQAVRDLMLVRWLEGCRWYRAAHEFAKQRPVFFSPAGFLNDGIVSEDEVARTVNTEATEAERDMLWDQIAKAMDEDNIQLIRQPEETVTRGGLTRAAFATSLGDQGDDSVHKNGVYGALILNQALGALRAVQK</sequence>
<comment type="caution">
    <text evidence="2">The sequence shown here is derived from an EMBL/GenBank/DDBJ whole genome shotgun (WGS) entry which is preliminary data.</text>
</comment>
<reference evidence="2 3" key="1">
    <citation type="submission" date="2024-04" db="EMBL/GenBank/DDBJ databases">
        <title>Draft genome sequence of Pseudophaeobacter arcticus NBRC 116598.</title>
        <authorList>
            <person name="Miyakawa T."/>
            <person name="Kusuya Y."/>
            <person name="Miura T."/>
        </authorList>
    </citation>
    <scope>NUCLEOTIDE SEQUENCE [LARGE SCALE GENOMIC DNA]</scope>
    <source>
        <strain evidence="2 3">SU-CL00105</strain>
    </source>
</reference>
<gene>
    <name evidence="2" type="ORF">NBRC116598_10780</name>
</gene>
<evidence type="ECO:0000256" key="1">
    <source>
        <dbReference type="SAM" id="MobiDB-lite"/>
    </source>
</evidence>
<name>A0ABQ0AIH3_9RHOB</name>
<proteinExistence type="predicted"/>
<feature type="region of interest" description="Disordered" evidence="1">
    <location>
        <begin position="1"/>
        <end position="22"/>
    </location>
</feature>
<dbReference type="RefSeq" id="WP_353397728.1">
    <property type="nucleotide sequence ID" value="NZ_BAABWU010000003.1"/>
</dbReference>
<evidence type="ECO:0000313" key="2">
    <source>
        <dbReference type="EMBL" id="GAA6195634.1"/>
    </source>
</evidence>
<evidence type="ECO:0000313" key="3">
    <source>
        <dbReference type="Proteomes" id="UP001441944"/>
    </source>
</evidence>
<accession>A0ABQ0AIH3</accession>
<dbReference type="Proteomes" id="UP001441944">
    <property type="component" value="Unassembled WGS sequence"/>
</dbReference>
<keyword evidence="3" id="KW-1185">Reference proteome</keyword>